<gene>
    <name evidence="1" type="ORF">MML48_9g00002448</name>
</gene>
<dbReference type="Proteomes" id="UP001056778">
    <property type="component" value="Chromosome 9"/>
</dbReference>
<keyword evidence="2" id="KW-1185">Reference proteome</keyword>
<comment type="caution">
    <text evidence="1">The sequence shown here is derived from an EMBL/GenBank/DDBJ whole genome shotgun (WGS) entry which is preliminary data.</text>
</comment>
<dbReference type="EMBL" id="CM043023">
    <property type="protein sequence ID" value="KAI4455201.1"/>
    <property type="molecule type" value="Genomic_DNA"/>
</dbReference>
<name>A0ACB9SJ72_HOLOL</name>
<keyword evidence="1" id="KW-0418">Kinase</keyword>
<evidence type="ECO:0000313" key="2">
    <source>
        <dbReference type="Proteomes" id="UP001056778"/>
    </source>
</evidence>
<organism evidence="1 2">
    <name type="scientific">Holotrichia oblita</name>
    <name type="common">Chafer beetle</name>
    <dbReference type="NCBI Taxonomy" id="644536"/>
    <lineage>
        <taxon>Eukaryota</taxon>
        <taxon>Metazoa</taxon>
        <taxon>Ecdysozoa</taxon>
        <taxon>Arthropoda</taxon>
        <taxon>Hexapoda</taxon>
        <taxon>Insecta</taxon>
        <taxon>Pterygota</taxon>
        <taxon>Neoptera</taxon>
        <taxon>Endopterygota</taxon>
        <taxon>Coleoptera</taxon>
        <taxon>Polyphaga</taxon>
        <taxon>Scarabaeiformia</taxon>
        <taxon>Scarabaeidae</taxon>
        <taxon>Melolonthinae</taxon>
        <taxon>Holotrichia</taxon>
    </lineage>
</organism>
<proteinExistence type="predicted"/>
<accession>A0ACB9SJ72</accession>
<sequence length="230" mass="26156">MSLHNKRGALVVFEGLDRSGKSTQSRLLVESLKKHGKEAELMVFPDRTTPVGKIIGEYLSNKADLNDRALHLLFTANRFENMNKMKKLLYAGVNVIVDRYSFSGIVFSSAKNGMDPDWCKHPESGLPAPDIVFFLNLPFEEMCNRPGFGAERYESVSFQSKVLNEYEHLASEFNFTKINARDTVENIHNTILNHALKVISSVASTDLHYLDFMEKERESYEKENVNVNAM</sequence>
<protein>
    <submittedName>
        <fullName evidence="1">Thymidylate kinase</fullName>
    </submittedName>
</protein>
<evidence type="ECO:0000313" key="1">
    <source>
        <dbReference type="EMBL" id="KAI4455201.1"/>
    </source>
</evidence>
<keyword evidence="1" id="KW-0808">Transferase</keyword>
<reference evidence="1" key="1">
    <citation type="submission" date="2022-04" db="EMBL/GenBank/DDBJ databases">
        <title>Chromosome-scale genome assembly of Holotrichia oblita Faldermann.</title>
        <authorList>
            <person name="Rongchong L."/>
        </authorList>
    </citation>
    <scope>NUCLEOTIDE SEQUENCE</scope>
    <source>
        <strain evidence="1">81SQS9</strain>
    </source>
</reference>